<feature type="region of interest" description="Disordered" evidence="1">
    <location>
        <begin position="61"/>
        <end position="80"/>
    </location>
</feature>
<evidence type="ECO:0000313" key="4">
    <source>
        <dbReference type="Proteomes" id="UP000268623"/>
    </source>
</evidence>
<comment type="caution">
    <text evidence="3">The sequence shown here is derived from an EMBL/GenBank/DDBJ whole genome shotgun (WGS) entry which is preliminary data.</text>
</comment>
<dbReference type="AlphaFoldDB" id="A0A3M9XSQ9"/>
<evidence type="ECO:0000313" key="3">
    <source>
        <dbReference type="EMBL" id="RNJ51051.1"/>
    </source>
</evidence>
<evidence type="ECO:0000256" key="2">
    <source>
        <dbReference type="SAM" id="SignalP"/>
    </source>
</evidence>
<organism evidence="3 4">
    <name type="scientific">Methylocystis hirsuta</name>
    <dbReference type="NCBI Taxonomy" id="369798"/>
    <lineage>
        <taxon>Bacteria</taxon>
        <taxon>Pseudomonadati</taxon>
        <taxon>Pseudomonadota</taxon>
        <taxon>Alphaproteobacteria</taxon>
        <taxon>Hyphomicrobiales</taxon>
        <taxon>Methylocystaceae</taxon>
        <taxon>Methylocystis</taxon>
    </lineage>
</organism>
<dbReference type="Proteomes" id="UP000268623">
    <property type="component" value="Unassembled WGS sequence"/>
</dbReference>
<name>A0A3M9XSQ9_9HYPH</name>
<evidence type="ECO:0000256" key="1">
    <source>
        <dbReference type="SAM" id="MobiDB-lite"/>
    </source>
</evidence>
<feature type="chain" id="PRO_5018289485" description="DUF2946 domain-containing protein" evidence="2">
    <location>
        <begin position="39"/>
        <end position="142"/>
    </location>
</feature>
<accession>A0A3M9XSQ9</accession>
<feature type="signal peptide" evidence="2">
    <location>
        <begin position="1"/>
        <end position="38"/>
    </location>
</feature>
<feature type="compositionally biased region" description="Low complexity" evidence="1">
    <location>
        <begin position="126"/>
        <end position="142"/>
    </location>
</feature>
<protein>
    <recommendedName>
        <fullName evidence="5">DUF2946 domain-containing protein</fullName>
    </recommendedName>
</protein>
<feature type="region of interest" description="Disordered" evidence="1">
    <location>
        <begin position="123"/>
        <end position="142"/>
    </location>
</feature>
<keyword evidence="2" id="KW-0732">Signal</keyword>
<dbReference type="EMBL" id="QWDD01000001">
    <property type="protein sequence ID" value="RNJ51051.1"/>
    <property type="molecule type" value="Genomic_DNA"/>
</dbReference>
<reference evidence="3 4" key="1">
    <citation type="submission" date="2018-08" db="EMBL/GenBank/DDBJ databases">
        <title>Genome sequence of Methylocystis hirsuta CSC1, a methanotroph able to accumulate PHAs.</title>
        <authorList>
            <person name="Bordel S."/>
            <person name="Rodriguez E."/>
            <person name="Gancedo J."/>
            <person name="Munoz R."/>
        </authorList>
    </citation>
    <scope>NUCLEOTIDE SEQUENCE [LARGE SCALE GENOMIC DNA]</scope>
    <source>
        <strain evidence="3 4">CSC1</strain>
    </source>
</reference>
<proteinExistence type="predicted"/>
<gene>
    <name evidence="3" type="ORF">D1O30_17075</name>
</gene>
<keyword evidence="4" id="KW-1185">Reference proteome</keyword>
<dbReference type="OrthoDB" id="8455328at2"/>
<sequence length="142" mass="14496">MSQLRAMRREFRAALAVAAVCALMLSLLLSGATRPAHAFADQGGIACDHAAYVAGLHATAAQKGSSTQRDGSPTHSTRSCPDCCLNAHAGHAVLPERLISVARPNAERAAPIQPSAVAAQPPESFAANGANGARAPPSIHVS</sequence>
<feature type="compositionally biased region" description="Polar residues" evidence="1">
    <location>
        <begin position="62"/>
        <end position="79"/>
    </location>
</feature>
<evidence type="ECO:0008006" key="5">
    <source>
        <dbReference type="Google" id="ProtNLM"/>
    </source>
</evidence>